<dbReference type="SUPFAM" id="SSF56112">
    <property type="entry name" value="Protein kinase-like (PK-like)"/>
    <property type="match status" value="1"/>
</dbReference>
<comment type="catalytic activity">
    <reaction evidence="1">
        <text>ATP + protein L-histidine = ADP + protein N-phospho-L-histidine.</text>
        <dbReference type="EC" id="2.7.13.3"/>
    </reaction>
</comment>
<feature type="compositionally biased region" description="Basic and acidic residues" evidence="4">
    <location>
        <begin position="70"/>
        <end position="81"/>
    </location>
</feature>
<evidence type="ECO:0000256" key="1">
    <source>
        <dbReference type="ARBA" id="ARBA00000085"/>
    </source>
</evidence>
<dbReference type="InterPro" id="IPR004358">
    <property type="entry name" value="Sig_transdc_His_kin-like_C"/>
</dbReference>
<dbReference type="InterPro" id="IPR003018">
    <property type="entry name" value="GAF"/>
</dbReference>
<dbReference type="SUPFAM" id="SSF55874">
    <property type="entry name" value="ATPase domain of HSP90 chaperone/DNA topoisomerase II/histidine kinase"/>
    <property type="match status" value="1"/>
</dbReference>
<dbReference type="InterPro" id="IPR041664">
    <property type="entry name" value="AAA_16"/>
</dbReference>
<dbReference type="Pfam" id="PF01590">
    <property type="entry name" value="GAF"/>
    <property type="match status" value="1"/>
</dbReference>
<sequence length="1707" mass="186852">MAGPHKTDKRPARRNGAEPFSRKVDESQGPEREGTLVAVADAGDSRAVQDQTTERECALRSRLDHKWAAISRSRDGREEKPSPSLKDPVGQPLRHLCGRPSPLEQFLPLSISVVDAVAQMHASGLIHLRISPDSLLVGFKNSVSGPAGSGRFHAWLTGFSFAQWVVGDAMADDEQTVSDAAAFAYLSPEQMGMPHQCVDVRADLYALGCVFYELLTGSPPFAAKDPMGWAHAHTAKRPRSVLSRRPSVPEQINAIVMKLLEKAPGERYQSAASLRADLERCRRMGRRSGPLETFPLNLHDIADRLAHSARLYGQQGNVKRLDSAFQKAKQGAARCVFVSGTAGSGKSSLANEQLSRPGADLCWSAASKCEPATHRVPYGSLSQVLDNLVRPLLGESNAGFESWRARLQAALGSEARALFPLVPVLERIVGNQPSLPRLPREAEINRFLRAVAKLLGAFACAARPVVLFIDDLQWSDDGTLSVLEYIAKQAPIPHLLIIGSLRVDEVATSDPLYALAHDKSVELISLQPLTLDDVAALLSDLLHEHVDRILPLARVVIEKTGGNPFFTNQFISALAQEGLIRFRGDGSVAWDATRIAAKGYTNNVVDLLLRRIESLPVETRELMHVFSCLGGSATANTIALAANVEVKIVHDRLSAAVGARLVQRFENAYAFAHDRILETTYGTFSDGNERARIHLQIGRRLAAVTAEAGPGSSSMVYEVVNHLNRAIHLIDLPEERAKVGALNLEAGLQAKGAMAYAEALGYLRFAVAALAGDGDKPKLQTAAFHLAECEFISGRMDEAEARLAALAGQNVDLPFGAEITRLRAAVFTARDRSDLAVKVGLQYLREAGINMPARPSETELQAEYARLVARLRDCSVDACRNQPEMQDPIWRGVLQVLADLIPPALFTAANLPHMIALHMVHVSIEHGVTDASCYGYICASEVFRHYGDYETCYAFCELAMHLVDTRGFDRYKARVHMLFGVTQSWTRPVRDALPYLQRAFVEAMQAGDLTFAAYCRRNLISPMLAYGAPLAETQQLAYESLAYARSTKFDLVIDAIRAQVTYIDTLRGAPKNEAWWTDNEAGRNTNRPISVFSHWTHRMQAHLIFGNLVAAVDAEARASRLLWSSTGHYETAIFVLFSALVYAAACRSAVGRTRARHFEMLRFQQQKLDIWAHHSPNNFRDGATLVAAEVARIEQRVPDAIRLYEEAIGRAREEGFLNDEALASELAAQFHADLGSTTSARAYLRNARRAYAAWGADAKVGELDAASPDLSLPDEPEVLSSVVNQLDVGAVITATRALSREIVLERLVETLMRCTLEHAGGQRCVLVTMHADVLQMEAEARVYGESIDVQMRSGAACSMDLPLALVRSVMRTGEMLVLHDARENREWSGDAYVSSVRPRSVLCLPLLNQSRLVGLLYVENNLVAGAFTAKRSSVLCVLSTHAAISLENARLYAKLVQESATREQVAERLRTTQDELARVARLTTMGELVASIVHEINQPLTSVNTSANAALRWLSRDEPEVGEACAALNRVTADTTRAATIVRGLLSLAKKSPPEMKRFDLNQSIREVLQLLHREISHHEVDLDDRCVAGEQIAYGDRVQLQQVVLNLVVNAIEAMSESPLESRHLQLSTELSVNGRIIVSVIDTGPGISQAVLGKIFEPFVTTKDTGLGMGLSICRSIIDAHGGELTVALNSPHGTRFQFTIAAAS</sequence>
<dbReference type="SMART" id="SM00388">
    <property type="entry name" value="HisKA"/>
    <property type="match status" value="1"/>
</dbReference>
<dbReference type="Pfam" id="PF02518">
    <property type="entry name" value="HATPase_c"/>
    <property type="match status" value="1"/>
</dbReference>
<dbReference type="SUPFAM" id="SSF47384">
    <property type="entry name" value="Homodimeric domain of signal transducing histidine kinase"/>
    <property type="match status" value="1"/>
</dbReference>
<dbReference type="PROSITE" id="PS50011">
    <property type="entry name" value="PROTEIN_KINASE_DOM"/>
    <property type="match status" value="1"/>
</dbReference>
<evidence type="ECO:0000259" key="5">
    <source>
        <dbReference type="PROSITE" id="PS50011"/>
    </source>
</evidence>
<dbReference type="Pfam" id="PF00512">
    <property type="entry name" value="HisKA"/>
    <property type="match status" value="1"/>
</dbReference>
<dbReference type="InterPro" id="IPR003594">
    <property type="entry name" value="HATPase_dom"/>
</dbReference>
<dbReference type="PRINTS" id="PR00344">
    <property type="entry name" value="BCTRLSENSOR"/>
</dbReference>
<dbReference type="Gene3D" id="1.10.287.130">
    <property type="match status" value="1"/>
</dbReference>
<feature type="region of interest" description="Disordered" evidence="4">
    <location>
        <begin position="70"/>
        <end position="93"/>
    </location>
</feature>
<feature type="compositionally biased region" description="Basic and acidic residues" evidence="4">
    <location>
        <begin position="1"/>
        <end position="10"/>
    </location>
</feature>
<dbReference type="SMART" id="SM00387">
    <property type="entry name" value="HATPase_c"/>
    <property type="match status" value="1"/>
</dbReference>
<dbReference type="Pfam" id="PF00069">
    <property type="entry name" value="Pkinase"/>
    <property type="match status" value="1"/>
</dbReference>
<evidence type="ECO:0000259" key="6">
    <source>
        <dbReference type="PROSITE" id="PS50109"/>
    </source>
</evidence>
<evidence type="ECO:0000256" key="3">
    <source>
        <dbReference type="ARBA" id="ARBA00022553"/>
    </source>
</evidence>
<dbReference type="SMART" id="SM00065">
    <property type="entry name" value="GAF"/>
    <property type="match status" value="1"/>
</dbReference>
<dbReference type="InterPro" id="IPR027417">
    <property type="entry name" value="P-loop_NTPase"/>
</dbReference>
<proteinExistence type="predicted"/>
<dbReference type="Gene3D" id="3.40.50.300">
    <property type="entry name" value="P-loop containing nucleotide triphosphate hydrolases"/>
    <property type="match status" value="1"/>
</dbReference>
<dbReference type="InterPro" id="IPR011009">
    <property type="entry name" value="Kinase-like_dom_sf"/>
</dbReference>
<dbReference type="InterPro" id="IPR000719">
    <property type="entry name" value="Prot_kinase_dom"/>
</dbReference>
<keyword evidence="3" id="KW-0597">Phosphoprotein</keyword>
<gene>
    <name evidence="7" type="ORF">KZJ38_31675</name>
</gene>
<dbReference type="Gene3D" id="3.30.565.10">
    <property type="entry name" value="Histidine kinase-like ATPase, C-terminal domain"/>
    <property type="match status" value="1"/>
</dbReference>
<dbReference type="Gene3D" id="1.10.510.10">
    <property type="entry name" value="Transferase(Phosphotransferase) domain 1"/>
    <property type="match status" value="1"/>
</dbReference>
<evidence type="ECO:0000313" key="8">
    <source>
        <dbReference type="Proteomes" id="UP000826462"/>
    </source>
</evidence>
<keyword evidence="8" id="KW-1185">Reference proteome</keyword>
<dbReference type="InterPro" id="IPR053159">
    <property type="entry name" value="Hybrid_Histidine_Kinase"/>
</dbReference>
<evidence type="ECO:0000313" key="7">
    <source>
        <dbReference type="EMBL" id="QYD71568.1"/>
    </source>
</evidence>
<dbReference type="PROSITE" id="PS50109">
    <property type="entry name" value="HIS_KIN"/>
    <property type="match status" value="1"/>
</dbReference>
<evidence type="ECO:0000256" key="4">
    <source>
        <dbReference type="SAM" id="MobiDB-lite"/>
    </source>
</evidence>
<name>A0ABX8URD5_9BURK</name>
<dbReference type="InterPro" id="IPR036097">
    <property type="entry name" value="HisK_dim/P_sf"/>
</dbReference>
<dbReference type="Pfam" id="PF13191">
    <property type="entry name" value="AAA_16"/>
    <property type="match status" value="1"/>
</dbReference>
<evidence type="ECO:0000256" key="2">
    <source>
        <dbReference type="ARBA" id="ARBA00012438"/>
    </source>
</evidence>
<dbReference type="PANTHER" id="PTHR43642:SF1">
    <property type="entry name" value="HYBRID SIGNAL TRANSDUCTION HISTIDINE KINASE G"/>
    <property type="match status" value="1"/>
</dbReference>
<dbReference type="InterPro" id="IPR029016">
    <property type="entry name" value="GAF-like_dom_sf"/>
</dbReference>
<dbReference type="CDD" id="cd00082">
    <property type="entry name" value="HisKA"/>
    <property type="match status" value="1"/>
</dbReference>
<dbReference type="SMART" id="SM00220">
    <property type="entry name" value="S_TKc"/>
    <property type="match status" value="1"/>
</dbReference>
<dbReference type="SUPFAM" id="SSF52540">
    <property type="entry name" value="P-loop containing nucleoside triphosphate hydrolases"/>
    <property type="match status" value="1"/>
</dbReference>
<feature type="domain" description="Histidine kinase" evidence="6">
    <location>
        <begin position="1491"/>
        <end position="1707"/>
    </location>
</feature>
<dbReference type="Proteomes" id="UP000826462">
    <property type="component" value="Chromosome 2"/>
</dbReference>
<dbReference type="EC" id="2.7.13.3" evidence="2"/>
<dbReference type="InterPro" id="IPR003661">
    <property type="entry name" value="HisK_dim/P_dom"/>
</dbReference>
<dbReference type="InterPro" id="IPR005467">
    <property type="entry name" value="His_kinase_dom"/>
</dbReference>
<dbReference type="PANTHER" id="PTHR43642">
    <property type="entry name" value="HYBRID SIGNAL TRANSDUCTION HISTIDINE KINASE G"/>
    <property type="match status" value="1"/>
</dbReference>
<dbReference type="InterPro" id="IPR036890">
    <property type="entry name" value="HATPase_C_sf"/>
</dbReference>
<dbReference type="Gene3D" id="3.30.450.40">
    <property type="match status" value="1"/>
</dbReference>
<dbReference type="SUPFAM" id="SSF55781">
    <property type="entry name" value="GAF domain-like"/>
    <property type="match status" value="1"/>
</dbReference>
<feature type="region of interest" description="Disordered" evidence="4">
    <location>
        <begin position="1"/>
        <end position="57"/>
    </location>
</feature>
<feature type="domain" description="Protein kinase" evidence="5">
    <location>
        <begin position="9"/>
        <end position="279"/>
    </location>
</feature>
<feature type="compositionally biased region" description="Basic and acidic residues" evidence="4">
    <location>
        <begin position="20"/>
        <end position="34"/>
    </location>
</feature>
<organism evidence="7 8">
    <name type="scientific">Paraburkholderia edwinii</name>
    <dbReference type="NCBI Taxonomy" id="2861782"/>
    <lineage>
        <taxon>Bacteria</taxon>
        <taxon>Pseudomonadati</taxon>
        <taxon>Pseudomonadota</taxon>
        <taxon>Betaproteobacteria</taxon>
        <taxon>Burkholderiales</taxon>
        <taxon>Burkholderiaceae</taxon>
        <taxon>Paraburkholderia</taxon>
    </lineage>
</organism>
<dbReference type="EMBL" id="CP080096">
    <property type="protein sequence ID" value="QYD71568.1"/>
    <property type="molecule type" value="Genomic_DNA"/>
</dbReference>
<protein>
    <recommendedName>
        <fullName evidence="2">histidine kinase</fullName>
        <ecNumber evidence="2">2.7.13.3</ecNumber>
    </recommendedName>
</protein>
<dbReference type="RefSeq" id="WP_219800996.1">
    <property type="nucleotide sequence ID" value="NZ_CP080096.1"/>
</dbReference>
<accession>A0ABX8URD5</accession>
<reference evidence="7 8" key="1">
    <citation type="submission" date="2021-07" db="EMBL/GenBank/DDBJ databases">
        <title>Paraburkholderia edwinii protects Aspergillus sp. from phenazines by acting as a toxin sponge.</title>
        <authorList>
            <person name="Dahlstrom K.M."/>
            <person name="Newman D.K."/>
        </authorList>
    </citation>
    <scope>NUCLEOTIDE SEQUENCE [LARGE SCALE GENOMIC DNA]</scope>
    <source>
        <strain evidence="7 8">Pe01</strain>
    </source>
</reference>